<feature type="domain" description="C-type lectin" evidence="2">
    <location>
        <begin position="222"/>
        <end position="340"/>
    </location>
</feature>
<dbReference type="Proteomes" id="UP001314229">
    <property type="component" value="Unassembled WGS sequence"/>
</dbReference>
<evidence type="ECO:0000313" key="3">
    <source>
        <dbReference type="EMBL" id="CAK6965771.1"/>
    </source>
</evidence>
<sequence length="343" mass="39336">MSTPGEFFCLEITWKCSQRVYSFSKRLDFQLFFNKAMAQLFCLLLLVTIPLLVVSNTAEPWPKEGANYSFPYNCGSDWTTRLSCDVGQWIWELKCNNNTNPTFKVMIVALPPKSSVSNIYSPRVFYQDDMNVINLMNVTGGIKACLINNTFFLTNESRQNIDRCVKNCQCSDVFNDQNGNQINQNISIQVQSTDERTVGIQIEQEHYFIRCTGGKTSAALQFHPEPKSWIDALKTCRRGDDSELVHITNSCVWCDVQSLLNNKTNTTVLHKGVWIGLERSIFGCDPKWMWTSGNDANYTHWNSERADRLNNHCGKVVWIESKNYTWVDEGCFEVLPFICTVLK</sequence>
<dbReference type="PROSITE" id="PS50041">
    <property type="entry name" value="C_TYPE_LECTIN_2"/>
    <property type="match status" value="1"/>
</dbReference>
<dbReference type="InterPro" id="IPR016187">
    <property type="entry name" value="CTDL_fold"/>
</dbReference>
<organism evidence="3 4">
    <name type="scientific">Scomber scombrus</name>
    <name type="common">Atlantic mackerel</name>
    <name type="synonym">Scomber vernalis</name>
    <dbReference type="NCBI Taxonomy" id="13677"/>
    <lineage>
        <taxon>Eukaryota</taxon>
        <taxon>Metazoa</taxon>
        <taxon>Chordata</taxon>
        <taxon>Craniata</taxon>
        <taxon>Vertebrata</taxon>
        <taxon>Euteleostomi</taxon>
        <taxon>Actinopterygii</taxon>
        <taxon>Neopterygii</taxon>
        <taxon>Teleostei</taxon>
        <taxon>Neoteleostei</taxon>
        <taxon>Acanthomorphata</taxon>
        <taxon>Pelagiaria</taxon>
        <taxon>Scombriformes</taxon>
        <taxon>Scombridae</taxon>
        <taxon>Scomber</taxon>
    </lineage>
</organism>
<proteinExistence type="predicted"/>
<keyword evidence="1" id="KW-1015">Disulfide bond</keyword>
<comment type="caution">
    <text evidence="3">The sequence shown here is derived from an EMBL/GenBank/DDBJ whole genome shotgun (WGS) entry which is preliminary data.</text>
</comment>
<dbReference type="SMART" id="SM00034">
    <property type="entry name" value="CLECT"/>
    <property type="match status" value="1"/>
</dbReference>
<dbReference type="PANTHER" id="PTHR45784:SF3">
    <property type="entry name" value="C-TYPE LECTIN DOMAIN FAMILY 4 MEMBER K-LIKE-RELATED"/>
    <property type="match status" value="1"/>
</dbReference>
<evidence type="ECO:0000313" key="4">
    <source>
        <dbReference type="Proteomes" id="UP001314229"/>
    </source>
</evidence>
<protein>
    <submittedName>
        <fullName evidence="3">Uncharacterized protein LOC122983437 isoform X2</fullName>
    </submittedName>
</protein>
<evidence type="ECO:0000256" key="1">
    <source>
        <dbReference type="ARBA" id="ARBA00023157"/>
    </source>
</evidence>
<reference evidence="3 4" key="1">
    <citation type="submission" date="2024-01" db="EMBL/GenBank/DDBJ databases">
        <authorList>
            <person name="Alioto T."/>
            <person name="Alioto T."/>
            <person name="Gomez Garrido J."/>
        </authorList>
    </citation>
    <scope>NUCLEOTIDE SEQUENCE [LARGE SCALE GENOMIC DNA]</scope>
</reference>
<accession>A0AAV1P262</accession>
<dbReference type="AlphaFoldDB" id="A0AAV1P262"/>
<name>A0AAV1P262_SCOSC</name>
<dbReference type="PANTHER" id="PTHR45784">
    <property type="entry name" value="C-TYPE LECTIN DOMAIN FAMILY 20 MEMBER A-RELATED"/>
    <property type="match status" value="1"/>
</dbReference>
<dbReference type="Gene3D" id="3.10.100.10">
    <property type="entry name" value="Mannose-Binding Protein A, subunit A"/>
    <property type="match status" value="1"/>
</dbReference>
<dbReference type="PROSITE" id="PS00615">
    <property type="entry name" value="C_TYPE_LECTIN_1"/>
    <property type="match status" value="1"/>
</dbReference>
<evidence type="ECO:0000259" key="2">
    <source>
        <dbReference type="PROSITE" id="PS50041"/>
    </source>
</evidence>
<dbReference type="Pfam" id="PF00059">
    <property type="entry name" value="Lectin_C"/>
    <property type="match status" value="1"/>
</dbReference>
<keyword evidence="4" id="KW-1185">Reference proteome</keyword>
<dbReference type="InterPro" id="IPR018378">
    <property type="entry name" value="C-type_lectin_CS"/>
</dbReference>
<gene>
    <name evidence="3" type="ORF">FSCOSCO3_A000516</name>
</gene>
<dbReference type="EMBL" id="CAWUFR010000086">
    <property type="protein sequence ID" value="CAK6965771.1"/>
    <property type="molecule type" value="Genomic_DNA"/>
</dbReference>
<dbReference type="InterPro" id="IPR016186">
    <property type="entry name" value="C-type_lectin-like/link_sf"/>
</dbReference>
<dbReference type="InterPro" id="IPR001304">
    <property type="entry name" value="C-type_lectin-like"/>
</dbReference>
<dbReference type="SUPFAM" id="SSF56436">
    <property type="entry name" value="C-type lectin-like"/>
    <property type="match status" value="1"/>
</dbReference>
<dbReference type="CDD" id="cd00037">
    <property type="entry name" value="CLECT"/>
    <property type="match status" value="1"/>
</dbReference>